<dbReference type="EMBL" id="GG745329">
    <property type="protein sequence ID" value="KNE55479.1"/>
    <property type="molecule type" value="Genomic_DNA"/>
</dbReference>
<sequence>MSGHNPSRRRNSYAALFPTPTDHDDDGDGGPPMPPRGRVVRSSKSRGASPAGPTSGARSRGSSPTGTANPLTAASWRSAGASNGGPATPPLLGAFARRRSSHHIWADATAAAGGTSPAPASHLLPPHLANLPRRASAAPALVTPVPSGAGAASRRPSVASSVGVADLAGVLEDAELELDDEALQAYLAMQLHRRC</sequence>
<reference evidence="3" key="2">
    <citation type="submission" date="2009-11" db="EMBL/GenBank/DDBJ databases">
        <title>The Genome Sequence of Allomyces macrogynus strain ATCC 38327.</title>
        <authorList>
            <consortium name="The Broad Institute Genome Sequencing Platform"/>
            <person name="Russ C."/>
            <person name="Cuomo C."/>
            <person name="Shea T."/>
            <person name="Young S.K."/>
            <person name="Zeng Q."/>
            <person name="Koehrsen M."/>
            <person name="Haas B."/>
            <person name="Borodovsky M."/>
            <person name="Guigo R."/>
            <person name="Alvarado L."/>
            <person name="Berlin A."/>
            <person name="Borenstein D."/>
            <person name="Chen Z."/>
            <person name="Engels R."/>
            <person name="Freedman E."/>
            <person name="Gellesch M."/>
            <person name="Goldberg J."/>
            <person name="Griggs A."/>
            <person name="Gujja S."/>
            <person name="Heiman D."/>
            <person name="Hepburn T."/>
            <person name="Howarth C."/>
            <person name="Jen D."/>
            <person name="Larson L."/>
            <person name="Lewis B."/>
            <person name="Mehta T."/>
            <person name="Park D."/>
            <person name="Pearson M."/>
            <person name="Roberts A."/>
            <person name="Saif S."/>
            <person name="Shenoy N."/>
            <person name="Sisk P."/>
            <person name="Stolte C."/>
            <person name="Sykes S."/>
            <person name="Walk T."/>
            <person name="White J."/>
            <person name="Yandava C."/>
            <person name="Burger G."/>
            <person name="Gray M.W."/>
            <person name="Holland P.W.H."/>
            <person name="King N."/>
            <person name="Lang F.B.F."/>
            <person name="Roger A.J."/>
            <person name="Ruiz-Trillo I."/>
            <person name="Lander E."/>
            <person name="Nusbaum C."/>
        </authorList>
    </citation>
    <scope>NUCLEOTIDE SEQUENCE [LARGE SCALE GENOMIC DNA]</scope>
    <source>
        <strain evidence="3">ATCC 38327</strain>
    </source>
</reference>
<dbReference type="Proteomes" id="UP000054350">
    <property type="component" value="Unassembled WGS sequence"/>
</dbReference>
<proteinExistence type="predicted"/>
<name>A0A0L0RZL0_ALLM3</name>
<keyword evidence="3" id="KW-1185">Reference proteome</keyword>
<feature type="compositionally biased region" description="Basic residues" evidence="1">
    <location>
        <begin position="1"/>
        <end position="11"/>
    </location>
</feature>
<gene>
    <name evidence="2" type="ORF">AMAG_17787</name>
</gene>
<evidence type="ECO:0000313" key="3">
    <source>
        <dbReference type="Proteomes" id="UP000054350"/>
    </source>
</evidence>
<dbReference type="VEuPathDB" id="FungiDB:AMAG_17787"/>
<accession>A0A0L0RZL0</accession>
<feature type="compositionally biased region" description="Polar residues" evidence="1">
    <location>
        <begin position="56"/>
        <end position="72"/>
    </location>
</feature>
<dbReference type="AlphaFoldDB" id="A0A0L0RZL0"/>
<reference evidence="2 3" key="1">
    <citation type="submission" date="2009-11" db="EMBL/GenBank/DDBJ databases">
        <title>Annotation of Allomyces macrogynus ATCC 38327.</title>
        <authorList>
            <consortium name="The Broad Institute Genome Sequencing Platform"/>
            <person name="Russ C."/>
            <person name="Cuomo C."/>
            <person name="Burger G."/>
            <person name="Gray M.W."/>
            <person name="Holland P.W.H."/>
            <person name="King N."/>
            <person name="Lang F.B.F."/>
            <person name="Roger A.J."/>
            <person name="Ruiz-Trillo I."/>
            <person name="Young S.K."/>
            <person name="Zeng Q."/>
            <person name="Gargeya S."/>
            <person name="Fitzgerald M."/>
            <person name="Haas B."/>
            <person name="Abouelleil A."/>
            <person name="Alvarado L."/>
            <person name="Arachchi H.M."/>
            <person name="Berlin A."/>
            <person name="Chapman S.B."/>
            <person name="Gearin G."/>
            <person name="Goldberg J."/>
            <person name="Griggs A."/>
            <person name="Gujja S."/>
            <person name="Hansen M."/>
            <person name="Heiman D."/>
            <person name="Howarth C."/>
            <person name="Larimer J."/>
            <person name="Lui A."/>
            <person name="MacDonald P.J.P."/>
            <person name="McCowen C."/>
            <person name="Montmayeur A."/>
            <person name="Murphy C."/>
            <person name="Neiman D."/>
            <person name="Pearson M."/>
            <person name="Priest M."/>
            <person name="Roberts A."/>
            <person name="Saif S."/>
            <person name="Shea T."/>
            <person name="Sisk P."/>
            <person name="Stolte C."/>
            <person name="Sykes S."/>
            <person name="Wortman J."/>
            <person name="Nusbaum C."/>
            <person name="Birren B."/>
        </authorList>
    </citation>
    <scope>NUCLEOTIDE SEQUENCE [LARGE SCALE GENOMIC DNA]</scope>
    <source>
        <strain evidence="2 3">ATCC 38327</strain>
    </source>
</reference>
<evidence type="ECO:0000313" key="2">
    <source>
        <dbReference type="EMBL" id="KNE55479.1"/>
    </source>
</evidence>
<organism evidence="2 3">
    <name type="scientific">Allomyces macrogynus (strain ATCC 38327)</name>
    <name type="common">Allomyces javanicus var. macrogynus</name>
    <dbReference type="NCBI Taxonomy" id="578462"/>
    <lineage>
        <taxon>Eukaryota</taxon>
        <taxon>Fungi</taxon>
        <taxon>Fungi incertae sedis</taxon>
        <taxon>Blastocladiomycota</taxon>
        <taxon>Blastocladiomycetes</taxon>
        <taxon>Blastocladiales</taxon>
        <taxon>Blastocladiaceae</taxon>
        <taxon>Allomyces</taxon>
    </lineage>
</organism>
<evidence type="ECO:0000256" key="1">
    <source>
        <dbReference type="SAM" id="MobiDB-lite"/>
    </source>
</evidence>
<protein>
    <submittedName>
        <fullName evidence="2">Uncharacterized protein</fullName>
    </submittedName>
</protein>
<feature type="region of interest" description="Disordered" evidence="1">
    <location>
        <begin position="1"/>
        <end position="93"/>
    </location>
</feature>